<dbReference type="SUPFAM" id="SSF54184">
    <property type="entry name" value="Penicillin-binding protein 2x (pbp-2x), c-terminal domain"/>
    <property type="match status" value="1"/>
</dbReference>
<dbReference type="InterPro" id="IPR005311">
    <property type="entry name" value="PBP_dimer"/>
</dbReference>
<dbReference type="GO" id="GO:0008658">
    <property type="term" value="F:penicillin binding"/>
    <property type="evidence" value="ECO:0007669"/>
    <property type="project" value="InterPro"/>
</dbReference>
<dbReference type="SMART" id="SM00740">
    <property type="entry name" value="PASTA"/>
    <property type="match status" value="2"/>
</dbReference>
<protein>
    <recommendedName>
        <fullName evidence="4">PASTA domain-containing protein</fullName>
    </recommendedName>
</protein>
<evidence type="ECO:0000256" key="2">
    <source>
        <dbReference type="ARBA" id="ARBA00007171"/>
    </source>
</evidence>
<name>A0A1Y4L457_9FIRM</name>
<evidence type="ECO:0000259" key="4">
    <source>
        <dbReference type="PROSITE" id="PS51178"/>
    </source>
</evidence>
<dbReference type="PANTHER" id="PTHR30627:SF1">
    <property type="entry name" value="PEPTIDOGLYCAN D,D-TRANSPEPTIDASE FTSI"/>
    <property type="match status" value="1"/>
</dbReference>
<dbReference type="Pfam" id="PF03793">
    <property type="entry name" value="PASTA"/>
    <property type="match status" value="2"/>
</dbReference>
<reference evidence="6" key="1">
    <citation type="submission" date="2017-04" db="EMBL/GenBank/DDBJ databases">
        <title>Function of individual gut microbiota members based on whole genome sequencing of pure cultures obtained from chicken caecum.</title>
        <authorList>
            <person name="Medvecky M."/>
            <person name="Cejkova D."/>
            <person name="Polansky O."/>
            <person name="Karasova D."/>
            <person name="Kubasova T."/>
            <person name="Cizek A."/>
            <person name="Rychlik I."/>
        </authorList>
    </citation>
    <scope>NUCLEOTIDE SEQUENCE [LARGE SCALE GENOMIC DNA]</scope>
    <source>
        <strain evidence="6">An180</strain>
    </source>
</reference>
<dbReference type="InterPro" id="IPR036138">
    <property type="entry name" value="PBP_dimer_sf"/>
</dbReference>
<evidence type="ECO:0000256" key="1">
    <source>
        <dbReference type="ARBA" id="ARBA00004370"/>
    </source>
</evidence>
<dbReference type="Proteomes" id="UP000195897">
    <property type="component" value="Unassembled WGS sequence"/>
</dbReference>
<feature type="domain" description="PASTA" evidence="4">
    <location>
        <begin position="694"/>
        <end position="754"/>
    </location>
</feature>
<dbReference type="Gene3D" id="3.30.10.20">
    <property type="match status" value="1"/>
</dbReference>
<feature type="domain" description="PASTA" evidence="4">
    <location>
        <begin position="758"/>
        <end position="825"/>
    </location>
</feature>
<dbReference type="InterPro" id="IPR050515">
    <property type="entry name" value="Beta-lactam/transpept"/>
</dbReference>
<dbReference type="SUPFAM" id="SSF56519">
    <property type="entry name" value="Penicillin binding protein dimerisation domain"/>
    <property type="match status" value="1"/>
</dbReference>
<dbReference type="AlphaFoldDB" id="A0A1Y4L457"/>
<dbReference type="SUPFAM" id="SSF56601">
    <property type="entry name" value="beta-lactamase/transpeptidase-like"/>
    <property type="match status" value="1"/>
</dbReference>
<evidence type="ECO:0000256" key="3">
    <source>
        <dbReference type="ARBA" id="ARBA00023136"/>
    </source>
</evidence>
<comment type="caution">
    <text evidence="5">The sequence shown here is derived from an EMBL/GenBank/DDBJ whole genome shotgun (WGS) entry which is preliminary data.</text>
</comment>
<dbReference type="InterPro" id="IPR001460">
    <property type="entry name" value="PCN-bd_Tpept"/>
</dbReference>
<comment type="similarity">
    <text evidence="2">Belongs to the transpeptidase family.</text>
</comment>
<dbReference type="Pfam" id="PF03717">
    <property type="entry name" value="PBP_dimer"/>
    <property type="match status" value="1"/>
</dbReference>
<dbReference type="GO" id="GO:0005886">
    <property type="term" value="C:plasma membrane"/>
    <property type="evidence" value="ECO:0007669"/>
    <property type="project" value="TreeGrafter"/>
</dbReference>
<dbReference type="InterPro" id="IPR012338">
    <property type="entry name" value="Beta-lactam/transpept-like"/>
</dbReference>
<sequence length="832" mass="90578">MPIKGPGKEMQRRMAALAAVACTIGFSAVVVRLLWMQVYQYDYYNTKANSLQTRDTILQPKRGTIYDSNMTELAVSASTERVEIYPNMFLSSDNTNTKVLKIPVEEQQERVAQLLSDVLGVDYNTALQKAQMTDKHGLSIAFGVEKEVADQLRAKMTEAKKAYDEDTKRIRANDGQGTYSDEAFIYSGILGFVDDYRRYYPMGSFASQVIGFMNESENPTGQSGIELQYESELAGSSGRVVRAANSAGGNLPVEAEQYVPAQDGNSIVLTIDSTIQEMLEKQLETALADNPQARGGVSGIVMDVKTGDILALAELPDFDPNTPRIINNEQQIATMKSDLVETLTEKGMDANNLPSDEWFKSGGVNNLSESIVNNEEYISILDDLRVTALSDMWKIKPVTDMYEPGSVFKLLTVASAYEEQAVGSNSTFFCGGSLRVDSETVINCHKRGGHGQQTLTQALMNSCNVAMMQIVSQLGPDAFYKYFGAFGLLNRTGIDLPGERDSIEGIDMHTLESLQKTKSTLMTASFGQRFKVSPIQMLSTVCAIVDDGKLKTPHVVKEILNADGTVKQSIETEVKRQVISADTSAYMREAMEKVVSEGTGQNAYVAGYRIGGKTATSELSLPGTPTDQQRYTASFTGVAPMDDPQIAVLVIISDLPNEATHGGGAIAAPVVGRVMNDVLPYIGVEPVYDETEADRREVSTPRIIDMTKDEAAAAAESAGLTYRFLGEGDTVSDQVPSAGQKVPVDSQMIIYLGDRTKTTEPVTVPNLVGRAPEEVEAILKNNNLYLRRTGVASSKYNWQTTAIKQNPAAGTKVSVGTVIEVEFSNTEGVNDR</sequence>
<dbReference type="CDD" id="cd06577">
    <property type="entry name" value="PASTA_pknB"/>
    <property type="match status" value="1"/>
</dbReference>
<dbReference type="PANTHER" id="PTHR30627">
    <property type="entry name" value="PEPTIDOGLYCAN D,D-TRANSPEPTIDASE"/>
    <property type="match status" value="1"/>
</dbReference>
<dbReference type="Gene3D" id="3.90.1310.10">
    <property type="entry name" value="Penicillin-binding protein 2a (Domain 2)"/>
    <property type="match status" value="1"/>
</dbReference>
<dbReference type="EMBL" id="NFKK01000022">
    <property type="protein sequence ID" value="OUP51436.1"/>
    <property type="molecule type" value="Genomic_DNA"/>
</dbReference>
<accession>A0A1Y4L457</accession>
<gene>
    <name evidence="5" type="ORF">B5F17_12965</name>
</gene>
<dbReference type="Pfam" id="PF00905">
    <property type="entry name" value="Transpeptidase"/>
    <property type="match status" value="1"/>
</dbReference>
<dbReference type="Gene3D" id="3.40.710.10">
    <property type="entry name" value="DD-peptidase/beta-lactamase superfamily"/>
    <property type="match status" value="1"/>
</dbReference>
<dbReference type="GO" id="GO:0071555">
    <property type="term" value="P:cell wall organization"/>
    <property type="evidence" value="ECO:0007669"/>
    <property type="project" value="TreeGrafter"/>
</dbReference>
<dbReference type="PROSITE" id="PS51178">
    <property type="entry name" value="PASTA"/>
    <property type="match status" value="2"/>
</dbReference>
<proteinExistence type="inferred from homology"/>
<dbReference type="InterPro" id="IPR005543">
    <property type="entry name" value="PASTA_dom"/>
</dbReference>
<evidence type="ECO:0000313" key="6">
    <source>
        <dbReference type="Proteomes" id="UP000195897"/>
    </source>
</evidence>
<comment type="subcellular location">
    <subcellularLocation>
        <location evidence="1">Membrane</location>
    </subcellularLocation>
</comment>
<dbReference type="RefSeq" id="WP_087374463.1">
    <property type="nucleotide sequence ID" value="NZ_NFKK01000022.1"/>
</dbReference>
<keyword evidence="3" id="KW-0472">Membrane</keyword>
<evidence type="ECO:0000313" key="5">
    <source>
        <dbReference type="EMBL" id="OUP51436.1"/>
    </source>
</evidence>
<organism evidence="5 6">
    <name type="scientific">Butyricicoccus pullicaecorum</name>
    <dbReference type="NCBI Taxonomy" id="501571"/>
    <lineage>
        <taxon>Bacteria</taxon>
        <taxon>Bacillati</taxon>
        <taxon>Bacillota</taxon>
        <taxon>Clostridia</taxon>
        <taxon>Eubacteriales</taxon>
        <taxon>Butyricicoccaceae</taxon>
        <taxon>Butyricicoccus</taxon>
    </lineage>
</organism>